<feature type="transmembrane region" description="Helical" evidence="6">
    <location>
        <begin position="69"/>
        <end position="87"/>
    </location>
</feature>
<feature type="transmembrane region" description="Helical" evidence="6">
    <location>
        <begin position="275"/>
        <end position="296"/>
    </location>
</feature>
<feature type="transmembrane region" description="Helical" evidence="6">
    <location>
        <begin position="332"/>
        <end position="357"/>
    </location>
</feature>
<feature type="transmembrane region" description="Helical" evidence="6">
    <location>
        <begin position="242"/>
        <end position="263"/>
    </location>
</feature>
<evidence type="ECO:0008006" key="9">
    <source>
        <dbReference type="Google" id="ProtNLM"/>
    </source>
</evidence>
<feature type="transmembrane region" description="Helical" evidence="6">
    <location>
        <begin position="308"/>
        <end position="326"/>
    </location>
</feature>
<dbReference type="SUPFAM" id="SSF103473">
    <property type="entry name" value="MFS general substrate transporter"/>
    <property type="match status" value="1"/>
</dbReference>
<evidence type="ECO:0000256" key="5">
    <source>
        <dbReference type="ARBA" id="ARBA00023136"/>
    </source>
</evidence>
<gene>
    <name evidence="7" type="ORF">DN069_13625</name>
</gene>
<feature type="transmembrane region" description="Helical" evidence="6">
    <location>
        <begin position="163"/>
        <end position="181"/>
    </location>
</feature>
<dbReference type="GO" id="GO:0005886">
    <property type="term" value="C:plasma membrane"/>
    <property type="evidence" value="ECO:0007669"/>
    <property type="project" value="UniProtKB-SubCell"/>
</dbReference>
<dbReference type="Gene3D" id="1.20.1250.20">
    <property type="entry name" value="MFS general substrate transporter like domains"/>
    <property type="match status" value="1"/>
</dbReference>
<dbReference type="GO" id="GO:0022857">
    <property type="term" value="F:transmembrane transporter activity"/>
    <property type="evidence" value="ECO:0007669"/>
    <property type="project" value="InterPro"/>
</dbReference>
<sequence length="439" mass="45146">MVVTGMNREASVLWNLLGRAIGQRGVFEDRLIRRLSLASLASSFGQGGWIAANLVLLEHVLHMSPDKFGLARTIAAVSALILVLPVMSLGDRFGTRRLAIAAHAVQILAVAAMGMVSGFLSYAGILVFLTIVRRIADTTRATITSEIAAGNSGPKLRAVSRSLGNVGFVGGNALAIGPLALGGRDGLLAAVAIYGVLSLVSMIAVAGLAASADWPGGLAEAGRKRKEARRGSLRAVLGDRSYIAAVTIATLFSLCDTVLTFAVPLWLSGSGQPTWIMSILLGINVVTVILLQARLVGEDNSAAAMRKYFALSGASLFAALALYAVAHTLTGAQFMAVLILGTLALTAGEIFSSVLLWSLPVIFSKRETLNTYNGAASSISSLRDTIGPMIVSAALLNGGVGPWLAGGCFFAVVAAAGASIMSLGTSATPAPLAPADSMA</sequence>
<feature type="transmembrane region" description="Helical" evidence="6">
    <location>
        <begin position="107"/>
        <end position="132"/>
    </location>
</feature>
<protein>
    <recommendedName>
        <fullName evidence="9">MFS transporter</fullName>
    </recommendedName>
</protein>
<dbReference type="PANTHER" id="PTHR23513:SF6">
    <property type="entry name" value="MAJOR FACILITATOR SUPERFAMILY ASSOCIATED DOMAIN-CONTAINING PROTEIN"/>
    <property type="match status" value="1"/>
</dbReference>
<dbReference type="AlphaFoldDB" id="A0A2X0KCP3"/>
<evidence type="ECO:0000313" key="7">
    <source>
        <dbReference type="EMBL" id="RAG84999.1"/>
    </source>
</evidence>
<keyword evidence="8" id="KW-1185">Reference proteome</keyword>
<evidence type="ECO:0000256" key="1">
    <source>
        <dbReference type="ARBA" id="ARBA00004651"/>
    </source>
</evidence>
<dbReference type="Pfam" id="PF07690">
    <property type="entry name" value="MFS_1"/>
    <property type="match status" value="1"/>
</dbReference>
<comment type="subcellular location">
    <subcellularLocation>
        <location evidence="1">Cell membrane</location>
        <topology evidence="1">Multi-pass membrane protein</topology>
    </subcellularLocation>
</comment>
<accession>A0A2X0KCP3</accession>
<keyword evidence="4 6" id="KW-1133">Transmembrane helix</keyword>
<proteinExistence type="predicted"/>
<name>A0A2X0KCP3_9ACTN</name>
<feature type="transmembrane region" description="Helical" evidence="6">
    <location>
        <begin position="187"/>
        <end position="210"/>
    </location>
</feature>
<evidence type="ECO:0000256" key="4">
    <source>
        <dbReference type="ARBA" id="ARBA00022989"/>
    </source>
</evidence>
<evidence type="ECO:0000256" key="3">
    <source>
        <dbReference type="ARBA" id="ARBA00022692"/>
    </source>
</evidence>
<comment type="caution">
    <text evidence="7">The sequence shown here is derived from an EMBL/GenBank/DDBJ whole genome shotgun (WGS) entry which is preliminary data.</text>
</comment>
<keyword evidence="2" id="KW-1003">Cell membrane</keyword>
<evidence type="ECO:0000256" key="6">
    <source>
        <dbReference type="SAM" id="Phobius"/>
    </source>
</evidence>
<dbReference type="Proteomes" id="UP000248889">
    <property type="component" value="Unassembled WGS sequence"/>
</dbReference>
<dbReference type="EMBL" id="QKYN01000053">
    <property type="protein sequence ID" value="RAG84999.1"/>
    <property type="molecule type" value="Genomic_DNA"/>
</dbReference>
<evidence type="ECO:0000256" key="2">
    <source>
        <dbReference type="ARBA" id="ARBA00022475"/>
    </source>
</evidence>
<keyword evidence="5 6" id="KW-0472">Membrane</keyword>
<keyword evidence="3 6" id="KW-0812">Transmembrane</keyword>
<organism evidence="7 8">
    <name type="scientific">Streptacidiphilus pinicola</name>
    <dbReference type="NCBI Taxonomy" id="2219663"/>
    <lineage>
        <taxon>Bacteria</taxon>
        <taxon>Bacillati</taxon>
        <taxon>Actinomycetota</taxon>
        <taxon>Actinomycetes</taxon>
        <taxon>Kitasatosporales</taxon>
        <taxon>Streptomycetaceae</taxon>
        <taxon>Streptacidiphilus</taxon>
    </lineage>
</organism>
<dbReference type="InterPro" id="IPR011701">
    <property type="entry name" value="MFS"/>
</dbReference>
<evidence type="ECO:0000313" key="8">
    <source>
        <dbReference type="Proteomes" id="UP000248889"/>
    </source>
</evidence>
<dbReference type="PANTHER" id="PTHR23513">
    <property type="entry name" value="INTEGRAL MEMBRANE EFFLUX PROTEIN-RELATED"/>
    <property type="match status" value="1"/>
</dbReference>
<reference evidence="7 8" key="1">
    <citation type="submission" date="2018-06" db="EMBL/GenBank/DDBJ databases">
        <title>Streptacidiphilus pinicola sp. nov., isolated from pine grove soil.</title>
        <authorList>
            <person name="Roh S.G."/>
            <person name="Park S."/>
            <person name="Kim M.-K."/>
            <person name="Yun B.-R."/>
            <person name="Park J."/>
            <person name="Kim M.J."/>
            <person name="Kim Y.S."/>
            <person name="Kim S.B."/>
        </authorList>
    </citation>
    <scope>NUCLEOTIDE SEQUENCE [LARGE SCALE GENOMIC DNA]</scope>
    <source>
        <strain evidence="7 8">MMS16-CNU450</strain>
    </source>
</reference>
<dbReference type="InterPro" id="IPR036259">
    <property type="entry name" value="MFS_trans_sf"/>
</dbReference>